<reference evidence="12" key="1">
    <citation type="submission" date="2022-07" db="EMBL/GenBank/DDBJ databases">
        <title>Phylogenomic reconstructions and comparative analyses of Kickxellomycotina fungi.</title>
        <authorList>
            <person name="Reynolds N.K."/>
            <person name="Stajich J.E."/>
            <person name="Barry K."/>
            <person name="Grigoriev I.V."/>
            <person name="Crous P."/>
            <person name="Smith M.E."/>
        </authorList>
    </citation>
    <scope>NUCLEOTIDE SEQUENCE</scope>
    <source>
        <strain evidence="12">NRRL 3115</strain>
    </source>
</reference>
<evidence type="ECO:0000256" key="7">
    <source>
        <dbReference type="ARBA" id="ARBA00023163"/>
    </source>
</evidence>
<feature type="domain" description="C2H2-type" evidence="11">
    <location>
        <begin position="457"/>
        <end position="486"/>
    </location>
</feature>
<feature type="domain" description="C2H2-type" evidence="11">
    <location>
        <begin position="397"/>
        <end position="426"/>
    </location>
</feature>
<keyword evidence="3" id="KW-0677">Repeat</keyword>
<dbReference type="OrthoDB" id="3437960at2759"/>
<dbReference type="FunFam" id="3.30.160.60:FF:001289">
    <property type="entry name" value="Zinc finger protein 574"/>
    <property type="match status" value="1"/>
</dbReference>
<comment type="subcellular location">
    <subcellularLocation>
        <location evidence="1">Nucleus</location>
    </subcellularLocation>
</comment>
<dbReference type="GO" id="GO:0000978">
    <property type="term" value="F:RNA polymerase II cis-regulatory region sequence-specific DNA binding"/>
    <property type="evidence" value="ECO:0007669"/>
    <property type="project" value="TreeGrafter"/>
</dbReference>
<dbReference type="FunFam" id="3.30.160.60:FF:002343">
    <property type="entry name" value="Zinc finger protein 33A"/>
    <property type="match status" value="2"/>
</dbReference>
<feature type="region of interest" description="Disordered" evidence="10">
    <location>
        <begin position="468"/>
        <end position="488"/>
    </location>
</feature>
<protein>
    <submittedName>
        <fullName evidence="12">Zinc-finger protein</fullName>
    </submittedName>
</protein>
<name>A0A9W8G5J2_9FUNG</name>
<evidence type="ECO:0000259" key="11">
    <source>
        <dbReference type="PROSITE" id="PS50157"/>
    </source>
</evidence>
<feature type="region of interest" description="Disordered" evidence="10">
    <location>
        <begin position="519"/>
        <end position="552"/>
    </location>
</feature>
<evidence type="ECO:0000313" key="12">
    <source>
        <dbReference type="EMBL" id="KAJ2679202.1"/>
    </source>
</evidence>
<organism evidence="12 13">
    <name type="scientific">Coemansia spiralis</name>
    <dbReference type="NCBI Taxonomy" id="417178"/>
    <lineage>
        <taxon>Eukaryota</taxon>
        <taxon>Fungi</taxon>
        <taxon>Fungi incertae sedis</taxon>
        <taxon>Zoopagomycota</taxon>
        <taxon>Kickxellomycotina</taxon>
        <taxon>Kickxellomycetes</taxon>
        <taxon>Kickxellales</taxon>
        <taxon>Kickxellaceae</taxon>
        <taxon>Coemansia</taxon>
    </lineage>
</organism>
<dbReference type="AlphaFoldDB" id="A0A9W8G5J2"/>
<evidence type="ECO:0000313" key="13">
    <source>
        <dbReference type="Proteomes" id="UP001151518"/>
    </source>
</evidence>
<dbReference type="InterPro" id="IPR013087">
    <property type="entry name" value="Znf_C2H2_type"/>
</dbReference>
<feature type="region of interest" description="Disordered" evidence="10">
    <location>
        <begin position="242"/>
        <end position="262"/>
    </location>
</feature>
<dbReference type="SMART" id="SM00355">
    <property type="entry name" value="ZnF_C2H2"/>
    <property type="match status" value="9"/>
</dbReference>
<dbReference type="Proteomes" id="UP001151518">
    <property type="component" value="Unassembled WGS sequence"/>
</dbReference>
<dbReference type="InterPro" id="IPR036236">
    <property type="entry name" value="Znf_C2H2_sf"/>
</dbReference>
<evidence type="ECO:0000256" key="5">
    <source>
        <dbReference type="ARBA" id="ARBA00022833"/>
    </source>
</evidence>
<keyword evidence="5" id="KW-0862">Zinc</keyword>
<feature type="domain" description="C2H2-type" evidence="11">
    <location>
        <begin position="336"/>
        <end position="368"/>
    </location>
</feature>
<dbReference type="Gene3D" id="3.30.160.60">
    <property type="entry name" value="Classic Zinc Finger"/>
    <property type="match status" value="9"/>
</dbReference>
<dbReference type="GO" id="GO:0005667">
    <property type="term" value="C:transcription regulator complex"/>
    <property type="evidence" value="ECO:0007669"/>
    <property type="project" value="TreeGrafter"/>
</dbReference>
<keyword evidence="6" id="KW-0805">Transcription regulation</keyword>
<evidence type="ECO:0000256" key="4">
    <source>
        <dbReference type="ARBA" id="ARBA00022771"/>
    </source>
</evidence>
<evidence type="ECO:0000256" key="3">
    <source>
        <dbReference type="ARBA" id="ARBA00022737"/>
    </source>
</evidence>
<dbReference type="PROSITE" id="PS50157">
    <property type="entry name" value="ZINC_FINGER_C2H2_2"/>
    <property type="match status" value="6"/>
</dbReference>
<feature type="compositionally biased region" description="Low complexity" evidence="10">
    <location>
        <begin position="252"/>
        <end position="262"/>
    </location>
</feature>
<dbReference type="GO" id="GO:0008270">
    <property type="term" value="F:zinc ion binding"/>
    <property type="evidence" value="ECO:0007669"/>
    <property type="project" value="UniProtKB-KW"/>
</dbReference>
<dbReference type="FunFam" id="3.30.160.60:FF:000125">
    <property type="entry name" value="Putative zinc finger protein 143"/>
    <property type="match status" value="1"/>
</dbReference>
<evidence type="ECO:0000256" key="2">
    <source>
        <dbReference type="ARBA" id="ARBA00022723"/>
    </source>
</evidence>
<evidence type="ECO:0000256" key="10">
    <source>
        <dbReference type="SAM" id="MobiDB-lite"/>
    </source>
</evidence>
<dbReference type="GO" id="GO:0000981">
    <property type="term" value="F:DNA-binding transcription factor activity, RNA polymerase II-specific"/>
    <property type="evidence" value="ECO:0007669"/>
    <property type="project" value="TreeGrafter"/>
</dbReference>
<dbReference type="PANTHER" id="PTHR14003">
    <property type="entry name" value="TRANSCRIPTIONAL REPRESSOR PROTEIN YY"/>
    <property type="match status" value="1"/>
</dbReference>
<comment type="caution">
    <text evidence="12">The sequence shown here is derived from an EMBL/GenBank/DDBJ whole genome shotgun (WGS) entry which is preliminary data.</text>
</comment>
<proteinExistence type="predicted"/>
<dbReference type="Pfam" id="PF00096">
    <property type="entry name" value="zf-C2H2"/>
    <property type="match status" value="4"/>
</dbReference>
<dbReference type="GO" id="GO:0000785">
    <property type="term" value="C:chromatin"/>
    <property type="evidence" value="ECO:0007669"/>
    <property type="project" value="TreeGrafter"/>
</dbReference>
<evidence type="ECO:0000256" key="9">
    <source>
        <dbReference type="PROSITE-ProRule" id="PRU00042"/>
    </source>
</evidence>
<dbReference type="Pfam" id="PF23561">
    <property type="entry name" value="zf-C2H2_15"/>
    <property type="match status" value="1"/>
</dbReference>
<feature type="domain" description="C2H2-type" evidence="11">
    <location>
        <begin position="369"/>
        <end position="396"/>
    </location>
</feature>
<keyword evidence="8" id="KW-0539">Nucleus</keyword>
<dbReference type="PANTHER" id="PTHR14003:SF19">
    <property type="entry name" value="YY2 TRANSCRIPTION FACTOR"/>
    <property type="match status" value="1"/>
</dbReference>
<keyword evidence="4 9" id="KW-0863">Zinc-finger</keyword>
<dbReference type="InterPro" id="IPR056436">
    <property type="entry name" value="Znf-C2H2_ZIC1-5/GLI1-3-like"/>
</dbReference>
<dbReference type="PROSITE" id="PS00028">
    <property type="entry name" value="ZINC_FINGER_C2H2_1"/>
    <property type="match status" value="7"/>
</dbReference>
<keyword evidence="2" id="KW-0479">Metal-binding</keyword>
<accession>A0A9W8G5J2</accession>
<dbReference type="EMBL" id="JANBTW010000014">
    <property type="protein sequence ID" value="KAJ2679202.1"/>
    <property type="molecule type" value="Genomic_DNA"/>
</dbReference>
<evidence type="ECO:0000256" key="1">
    <source>
        <dbReference type="ARBA" id="ARBA00004123"/>
    </source>
</evidence>
<gene>
    <name evidence="12" type="primary">SUR1</name>
    <name evidence="12" type="ORF">GGI25_001770</name>
</gene>
<feature type="domain" description="C2H2-type" evidence="11">
    <location>
        <begin position="487"/>
        <end position="512"/>
    </location>
</feature>
<keyword evidence="7" id="KW-0804">Transcription</keyword>
<evidence type="ECO:0000256" key="8">
    <source>
        <dbReference type="ARBA" id="ARBA00023242"/>
    </source>
</evidence>
<feature type="domain" description="C2H2-type" evidence="11">
    <location>
        <begin position="427"/>
        <end position="456"/>
    </location>
</feature>
<dbReference type="SUPFAM" id="SSF57667">
    <property type="entry name" value="beta-beta-alpha zinc fingers"/>
    <property type="match status" value="5"/>
</dbReference>
<evidence type="ECO:0000256" key="6">
    <source>
        <dbReference type="ARBA" id="ARBA00023015"/>
    </source>
</evidence>
<sequence length="552" mass="61543">MVDLAIKATDASDGEYSVSNSDVRLPPLHKHVQSQGSAECGSADCTRPLQLPSLSALGIARPVQPSSVWRPQGTLNLPALSHPTYCQTVRAAADKSGWEHARRQQQRTHRPAHGSVFGNLTATYYSQMQKSASIYIPQQKSPGSSPNITQTLQRREPTIAVSSVEPKVTSITAPDFFANKDDIPTCAPASRSSSSHDADETLAATVQQCLWSTCTQIFNSIDELVRHLYKLHVATNRASKQNQLITTEQRRPPSNSSNSEEQTQNQVLDFMCKWSSCEVRAPGTDELIDHVCKDHLDAAEILHRCGWTGCGCEYETIDLLTEHLSTEHIGSGRSTYVCEWEGCERAGKPFSQRQRALRHIQTHTGVKPFSCQVCAKRFSEAHIMQQHLRVHTGEKPFKCVQSGCGKEFAVSSALTIHRRTHTGEKPYECRFDGCDRRFAESSNLTKHMRIHTGERPFKCPQTECGKTFSRPDQVSRHQRVHSGQKPLPCPVDQCSKKFTTPSTRLNHLRTLHPDMLAGQLSSTADPADSDNDSDHTHKHPRLLDQEQEQEQG</sequence>
<dbReference type="GO" id="GO:0031519">
    <property type="term" value="C:PcG protein complex"/>
    <property type="evidence" value="ECO:0007669"/>
    <property type="project" value="TreeGrafter"/>
</dbReference>